<keyword evidence="1" id="KW-0472">Membrane</keyword>
<dbReference type="Proteomes" id="UP000153759">
    <property type="component" value="Segment"/>
</dbReference>
<feature type="transmembrane region" description="Helical" evidence="1">
    <location>
        <begin position="95"/>
        <end position="119"/>
    </location>
</feature>
<dbReference type="Proteomes" id="UP000152762">
    <property type="component" value="Segment"/>
</dbReference>
<dbReference type="OrthoDB" id="7039at10239"/>
<reference evidence="2 5" key="8">
    <citation type="journal article" date="2009" name="Vet. Microbiol.">
        <title>Ovine herpesvirus 2 structural proteins in epithelial cells and M-cells of the appendix in rabbits with malignant catarrhal fever.</title>
        <authorList>
            <person name="Meier-Trummer C.S."/>
            <person name="Tobler K."/>
            <person name="Hilbe M."/>
            <person name="Stewart J.P."/>
            <person name="Hart J."/>
            <person name="Campbell I."/>
            <person name="Haig D.M."/>
            <person name="Glauser D.L."/>
            <person name="Ehrensperger F."/>
            <person name="Ackermann M."/>
        </authorList>
    </citation>
    <scope>NUCLEOTIDE SEQUENCE [LARGE SCALE GENOMIC DNA]</scope>
    <source>
        <strain evidence="2">BJ1035</strain>
    </source>
</reference>
<gene>
    <name evidence="3" type="ORF">OvHV-2gp65</name>
</gene>
<dbReference type="EMBL" id="DQ198083">
    <property type="protein sequence ID" value="ABB22285.1"/>
    <property type="molecule type" value="Genomic_DNA"/>
</dbReference>
<reference evidence="2" key="9">
    <citation type="submission" date="2010-03" db="EMBL/GenBank/DDBJ databases">
        <title>Ovine herpesvirus 2 contains a functional spliced IL-10.</title>
        <authorList>
            <person name="Stewart J.P."/>
            <person name="Rosbottom J."/>
            <person name="Haig D.M."/>
            <person name="Ackermann M."/>
        </authorList>
    </citation>
    <scope>NUCLEOTIDE SEQUENCE</scope>
    <source>
        <strain evidence="2">BJ1035</strain>
    </source>
</reference>
<keyword evidence="5" id="KW-1185">Reference proteome</keyword>
<accession>Q2VSH5</accession>
<reference evidence="5" key="2">
    <citation type="journal article" date="1998" name="J. Virol.">
        <title>Detection of a novel bovine lymphotropic herpesvirus.</title>
        <authorList>
            <person name="Rovnak J."/>
            <person name="Quackenbush S.L."/>
            <person name="Reyes R.A."/>
            <person name="Baines J.D."/>
            <person name="Parrish C.R."/>
            <person name="Casey J.W."/>
        </authorList>
    </citation>
    <scope>NUCLEOTIDE SEQUENCE [LARGE SCALE GENOMIC DNA]</scope>
</reference>
<organism evidence="2 5">
    <name type="scientific">Ovine gammaherpesvirus 2</name>
    <dbReference type="NCBI Taxonomy" id="10398"/>
    <lineage>
        <taxon>Viruses</taxon>
        <taxon>Duplodnaviria</taxon>
        <taxon>Heunggongvirae</taxon>
        <taxon>Peploviricota</taxon>
        <taxon>Herviviricetes</taxon>
        <taxon>Herpesvirales</taxon>
        <taxon>Orthoherpesviridae</taxon>
        <taxon>Gammaherpesvirinae</taxon>
        <taxon>Macavirus</taxon>
        <taxon>Macavirus ovinegamma2</taxon>
    </lineage>
</organism>
<reference evidence="5" key="1">
    <citation type="journal article" date="1993" name="Arch. Virol.">
        <title>PCR detection of the sheep-associated agent of malignant catarrhal fever.</title>
        <authorList>
            <person name="Baxter S.I."/>
            <person name="Pow I."/>
            <person name="Bridgen A."/>
            <person name="Reid H.W."/>
        </authorList>
    </citation>
    <scope>NUCLEOTIDE SEQUENCE [LARGE SCALE GENOMIC DNA]</scope>
</reference>
<reference evidence="2" key="10">
    <citation type="submission" date="2010-03" db="EMBL/GenBank/DDBJ databases">
        <title>Ovine Herpesvirus 2 Lytic Cycle Replication and Particle Production.</title>
        <authorList>
            <person name="Stewart J.P."/>
            <person name="Rosbottom J."/>
        </authorList>
    </citation>
    <scope>NUCLEOTIDE SEQUENCE</scope>
    <source>
        <strain evidence="2">BJ1035</strain>
    </source>
</reference>
<keyword evidence="1" id="KW-1133">Transmembrane helix</keyword>
<dbReference type="RefSeq" id="YP_438190.1">
    <property type="nucleotide sequence ID" value="NC_007646.1"/>
</dbReference>
<reference evidence="2" key="11">
    <citation type="submission" date="2010-03" db="EMBL/GenBank/DDBJ databases">
        <title>Primary structure of the Ovine herpesvirus 2 genome.</title>
        <authorList>
            <person name="Stewart J.P."/>
            <person name="Rosbottom J."/>
            <person name="Jayawardane G."/>
            <person name="Reid H."/>
            <person name="Ackermann M."/>
        </authorList>
    </citation>
    <scope>NUCLEOTIDE SEQUENCE</scope>
    <source>
        <strain evidence="2">BJ1035</strain>
    </source>
</reference>
<evidence type="ECO:0000313" key="5">
    <source>
        <dbReference type="Proteomes" id="UP000153759"/>
    </source>
</evidence>
<sequence>MACVVCTTCSTFSAWADDSSSLEAAHVDLEPGVWQLYRQLLALLRIEHTAFVNFVFFDTPSKDLPPVFREEALKVWLEKLAANFPCPYPEKHWRLFFHGLYMCYYLVVYLLLFPSPVILKFTKSFFKGEQQFHLLGNFSWVISKFTEYVFKKNCGHPVFKLNETALDSYMFLKKKLKRQFCATQLTVPALFTRLGESEQFLSQGHVSVSTQGNSLAAALRGCCAEVPCGSPFESMVRNLAFRTALRHPYCVIPISEQSPNIVVQLREKILSVSILACAIRVPLINEQVRSLVRAKKNHTYYVYCGECKHCLNFGKGKFLKVNFNPTHVFYCRDQKEKQCNVCGTTGRINCSFCGSANIRTAPLTQCLSGMPIVRAIVANNAALMLDNTQKSADFILPCLGTSAKCEGSVLHRLRLSQLLYLTSSVSNLLCAKCQS</sequence>
<reference evidence="5" key="6">
    <citation type="journal article" date="2002" name="J. Gen. Virol.">
        <title>Ovine herpesvirus 2 lytic cycle replication and capsid production.</title>
        <authorList>
            <person name="Rosbottom J."/>
            <person name="Dalziel R.G."/>
            <person name="Reid H.W."/>
            <person name="Stewart J.P."/>
        </authorList>
    </citation>
    <scope>NUCLEOTIDE SEQUENCE [LARGE SCALE GENOMIC DNA]</scope>
</reference>
<reference evidence="3 4" key="7">
    <citation type="journal article" date="2007" name="J. Gen. Virol.">
        <title>Comparison of ovine herpesvirus 2 genomes isolated from domestic sheep (Ovis aries) and a clinically affected cow (Bos bovis).</title>
        <authorList>
            <person name="Taus N.S."/>
            <person name="Herndon D.R."/>
            <person name="Traul D.L."/>
            <person name="Stewart J.P."/>
            <person name="Ackermann M."/>
            <person name="Li H."/>
            <person name="Knowles D.P."/>
            <person name="Lewis G.S."/>
            <person name="Brayton K.A."/>
        </authorList>
    </citation>
    <scope>NUCLEOTIDE SEQUENCE [LARGE SCALE GENOMIC DNA]</scope>
</reference>
<reference evidence="5" key="5">
    <citation type="journal article" date="2002" name="J. Gen. Virol.">
        <title>Isolation and expression of three open reading frames from ovine herpesvirus-2.</title>
        <authorList>
            <person name="Coulter L.J."/>
            <person name="Reid H.W."/>
        </authorList>
    </citation>
    <scope>NUCLEOTIDE SEQUENCE [LARGE SCALE GENOMIC DNA]</scope>
</reference>
<dbReference type="GO" id="GO:0019033">
    <property type="term" value="C:viral tegument"/>
    <property type="evidence" value="ECO:0007669"/>
    <property type="project" value="InterPro"/>
</dbReference>
<reference evidence="5" key="4">
    <citation type="journal article" date="2001" name="Virus Res.">
        <title>Detection and multigenic characterization of a novel gammaherpesvirus in goats.</title>
        <authorList>
            <person name="Chmielewicz B."/>
            <person name="Goltz M."/>
            <person name="Ehlers B."/>
        </authorList>
    </citation>
    <scope>NUCLEOTIDE SEQUENCE [LARGE SCALE GENOMIC DNA]</scope>
</reference>
<evidence type="ECO:0000313" key="4">
    <source>
        <dbReference type="Proteomes" id="UP000152762"/>
    </source>
</evidence>
<reference evidence="5" key="3">
    <citation type="journal article" date="2001" name="J. Gen. Virol.">
        <title>Ovine herpesvirus-2 glycoprotein B sequences from tissues of ruminant malignant catarrhal fever cases and healthy sheep are highly conserved.</title>
        <authorList>
            <person name="Dunowska M."/>
            <person name="Letchworth G.J."/>
            <person name="Collins J.K."/>
            <person name="DeMartini J.C."/>
        </authorList>
    </citation>
    <scope>NUCLEOTIDE SEQUENCE [LARGE SCALE GENOMIC DNA]</scope>
</reference>
<name>Q2VSH5_9GAMA</name>
<dbReference type="KEGG" id="vg:26684039"/>
<protein>
    <submittedName>
        <fullName evidence="2">ORF66</fullName>
    </submittedName>
</protein>
<evidence type="ECO:0000313" key="2">
    <source>
        <dbReference type="EMBL" id="AAX58101.1"/>
    </source>
</evidence>
<proteinExistence type="predicted"/>
<evidence type="ECO:0000256" key="1">
    <source>
        <dbReference type="SAM" id="Phobius"/>
    </source>
</evidence>
<dbReference type="GO" id="GO:0016032">
    <property type="term" value="P:viral process"/>
    <property type="evidence" value="ECO:0007669"/>
    <property type="project" value="InterPro"/>
</dbReference>
<dbReference type="EMBL" id="AY839756">
    <property type="protein sequence ID" value="AAX58101.1"/>
    <property type="molecule type" value="Genomic_DNA"/>
</dbReference>
<evidence type="ECO:0000313" key="3">
    <source>
        <dbReference type="EMBL" id="ABB22285.1"/>
    </source>
</evidence>
<dbReference type="Pfam" id="PF03117">
    <property type="entry name" value="Herpes_UL49_1"/>
    <property type="match status" value="1"/>
</dbReference>
<dbReference type="InterPro" id="IPR004339">
    <property type="entry name" value="UL49"/>
</dbReference>
<keyword evidence="1" id="KW-0812">Transmembrane</keyword>